<dbReference type="Pfam" id="PF13302">
    <property type="entry name" value="Acetyltransf_3"/>
    <property type="match status" value="1"/>
</dbReference>
<dbReference type="PROSITE" id="PS51186">
    <property type="entry name" value="GNAT"/>
    <property type="match status" value="1"/>
</dbReference>
<evidence type="ECO:0000259" key="1">
    <source>
        <dbReference type="PROSITE" id="PS51186"/>
    </source>
</evidence>
<keyword evidence="3" id="KW-1185">Reference proteome</keyword>
<comment type="caution">
    <text evidence="2">The sequence shown here is derived from an EMBL/GenBank/DDBJ whole genome shotgun (WGS) entry which is preliminary data.</text>
</comment>
<accession>A0A974GWG9</accession>
<dbReference type="InterPro" id="IPR051531">
    <property type="entry name" value="N-acetyltransferase"/>
</dbReference>
<evidence type="ECO:0000313" key="3">
    <source>
        <dbReference type="Proteomes" id="UP000611629"/>
    </source>
</evidence>
<protein>
    <submittedName>
        <fullName evidence="2">GNAT family N-acetyltransferase</fullName>
    </submittedName>
</protein>
<name>A0A974GWG9_SEDHY</name>
<dbReference type="SUPFAM" id="SSF55729">
    <property type="entry name" value="Acyl-CoA N-acyltransferases (Nat)"/>
    <property type="match status" value="1"/>
</dbReference>
<reference evidence="2" key="1">
    <citation type="submission" date="2020-07" db="EMBL/GenBank/DDBJ databases">
        <title>Genomic analysis of a strain of Sedimentibacter Hydroxybenzoicus DSM7310.</title>
        <authorList>
            <person name="Ma S."/>
        </authorList>
    </citation>
    <scope>NUCLEOTIDE SEQUENCE</scope>
    <source>
        <strain evidence="2">DSM 7310</strain>
    </source>
</reference>
<dbReference type="InterPro" id="IPR000182">
    <property type="entry name" value="GNAT_dom"/>
</dbReference>
<dbReference type="Proteomes" id="UP000611629">
    <property type="component" value="Unassembled WGS sequence"/>
</dbReference>
<gene>
    <name evidence="2" type="ORF">HZF24_09855</name>
</gene>
<organism evidence="2 3">
    <name type="scientific">Sedimentibacter hydroxybenzoicus DSM 7310</name>
    <dbReference type="NCBI Taxonomy" id="1123245"/>
    <lineage>
        <taxon>Bacteria</taxon>
        <taxon>Bacillati</taxon>
        <taxon>Bacillota</taxon>
        <taxon>Tissierellia</taxon>
        <taxon>Sedimentibacter</taxon>
    </lineage>
</organism>
<dbReference type="InterPro" id="IPR016181">
    <property type="entry name" value="Acyl_CoA_acyltransferase"/>
</dbReference>
<dbReference type="RefSeq" id="WP_179238130.1">
    <property type="nucleotide sequence ID" value="NZ_JACBNQ010000009.1"/>
</dbReference>
<dbReference type="AlphaFoldDB" id="A0A974GWG9"/>
<dbReference type="GO" id="GO:0016747">
    <property type="term" value="F:acyltransferase activity, transferring groups other than amino-acyl groups"/>
    <property type="evidence" value="ECO:0007669"/>
    <property type="project" value="InterPro"/>
</dbReference>
<dbReference type="EMBL" id="JACBNQ010000009">
    <property type="protein sequence ID" value="NYB74438.1"/>
    <property type="molecule type" value="Genomic_DNA"/>
</dbReference>
<feature type="domain" description="N-acetyltransferase" evidence="1">
    <location>
        <begin position="23"/>
        <end position="192"/>
    </location>
</feature>
<evidence type="ECO:0000313" key="2">
    <source>
        <dbReference type="EMBL" id="NYB74438.1"/>
    </source>
</evidence>
<dbReference type="Gene3D" id="3.40.630.30">
    <property type="match status" value="1"/>
</dbReference>
<dbReference type="PANTHER" id="PTHR43792">
    <property type="entry name" value="GNAT FAMILY, PUTATIVE (AFU_ORTHOLOGUE AFUA_3G00765)-RELATED-RELATED"/>
    <property type="match status" value="1"/>
</dbReference>
<proteinExistence type="predicted"/>
<sequence length="192" mass="22405">MLLLNKKDKMKHIGTVTLDTERFILRQFRLGDVHEVYENWSSDYEAAKYNAWSVHENEKVTESYVTEWVESYKSKKSYHWAVVDKVTEEVVGSISVSNIKNRKKYCEVGYTVAKKRWNEGIATEILKEVLSFLINEVGFDTVCALHDIRNIASGKVMEKVGMIYVKNKICFFLSGMNLFMNCRVYEYRRGAL</sequence>